<name>A0A918DZM1_9ACTN</name>
<dbReference type="InterPro" id="IPR011042">
    <property type="entry name" value="6-blade_b-propeller_TolB-like"/>
</dbReference>
<reference evidence="2" key="2">
    <citation type="submission" date="2020-09" db="EMBL/GenBank/DDBJ databases">
        <authorList>
            <person name="Sun Q."/>
            <person name="Zhou Y."/>
        </authorList>
    </citation>
    <scope>NUCLEOTIDE SEQUENCE</scope>
    <source>
        <strain evidence="2">CGMCC 4.7201</strain>
    </source>
</reference>
<comment type="caution">
    <text evidence="2">The sequence shown here is derived from an EMBL/GenBank/DDBJ whole genome shotgun (WGS) entry which is preliminary data.</text>
</comment>
<dbReference type="InterPro" id="IPR011659">
    <property type="entry name" value="WD40"/>
</dbReference>
<feature type="chain" id="PRO_5036929017" evidence="1">
    <location>
        <begin position="37"/>
        <end position="338"/>
    </location>
</feature>
<dbReference type="InterPro" id="IPR006311">
    <property type="entry name" value="TAT_signal"/>
</dbReference>
<dbReference type="RefSeq" id="WP_229698536.1">
    <property type="nucleotide sequence ID" value="NZ_BMMS01000015.1"/>
</dbReference>
<dbReference type="Gene3D" id="2.120.10.30">
    <property type="entry name" value="TolB, C-terminal domain"/>
    <property type="match status" value="1"/>
</dbReference>
<sequence length="338" mass="36071">MTRPMTPPATRRNRLVAAALCFAALAAVAVVSIATAAGQGREASRAGERGAVSLAPGPRIVARSTARETKNHLIAVSADDPRGRKSMAPLTCARLYASGGTGLCLRLDGDLTTYQLVVLGADLRPRRDIPLVGVPNRARVSPSGRMVTWTVFVTGDSYNGGRFSTRVGMLDTVTQQLVPTLEDWSVTVGGKPYKAADLNFWGVTFTADDRRFYATMSTAGHRYLVEGDIASRSVRTLRENVECPSLSPDGRRLAFKSAVDGDPGHGWRLSVLDLATLRETGLAEHRSVDDQAAWIDSGTVAYGIRRGHGNADVWRVPADGSGHPRVLIPDAESPAALG</sequence>
<keyword evidence="1" id="KW-0732">Signal</keyword>
<dbReference type="PROSITE" id="PS51318">
    <property type="entry name" value="TAT"/>
    <property type="match status" value="1"/>
</dbReference>
<accession>A0A918DZM1</accession>
<organism evidence="2 3">
    <name type="scientific">Wenjunlia tyrosinilytica</name>
    <dbReference type="NCBI Taxonomy" id="1544741"/>
    <lineage>
        <taxon>Bacteria</taxon>
        <taxon>Bacillati</taxon>
        <taxon>Actinomycetota</taxon>
        <taxon>Actinomycetes</taxon>
        <taxon>Kitasatosporales</taxon>
        <taxon>Streptomycetaceae</taxon>
        <taxon>Wenjunlia</taxon>
    </lineage>
</organism>
<reference evidence="2" key="1">
    <citation type="journal article" date="2014" name="Int. J. Syst. Evol. Microbiol.">
        <title>Complete genome sequence of Corynebacterium casei LMG S-19264T (=DSM 44701T), isolated from a smear-ripened cheese.</title>
        <authorList>
            <consortium name="US DOE Joint Genome Institute (JGI-PGF)"/>
            <person name="Walter F."/>
            <person name="Albersmeier A."/>
            <person name="Kalinowski J."/>
            <person name="Ruckert C."/>
        </authorList>
    </citation>
    <scope>NUCLEOTIDE SEQUENCE</scope>
    <source>
        <strain evidence="2">CGMCC 4.7201</strain>
    </source>
</reference>
<protein>
    <submittedName>
        <fullName evidence="2">TolB-like translocation protein signal peptide</fullName>
    </submittedName>
</protein>
<dbReference type="Proteomes" id="UP000641932">
    <property type="component" value="Unassembled WGS sequence"/>
</dbReference>
<gene>
    <name evidence="2" type="ORF">GCM10012280_36310</name>
</gene>
<proteinExistence type="predicted"/>
<evidence type="ECO:0000313" key="3">
    <source>
        <dbReference type="Proteomes" id="UP000641932"/>
    </source>
</evidence>
<dbReference type="EMBL" id="BMMS01000015">
    <property type="protein sequence ID" value="GGO90545.1"/>
    <property type="molecule type" value="Genomic_DNA"/>
</dbReference>
<keyword evidence="3" id="KW-1185">Reference proteome</keyword>
<dbReference type="SUPFAM" id="SSF82171">
    <property type="entry name" value="DPP6 N-terminal domain-like"/>
    <property type="match status" value="1"/>
</dbReference>
<evidence type="ECO:0000256" key="1">
    <source>
        <dbReference type="SAM" id="SignalP"/>
    </source>
</evidence>
<dbReference type="AlphaFoldDB" id="A0A918DZM1"/>
<evidence type="ECO:0000313" key="2">
    <source>
        <dbReference type="EMBL" id="GGO90545.1"/>
    </source>
</evidence>
<feature type="signal peptide" evidence="1">
    <location>
        <begin position="1"/>
        <end position="36"/>
    </location>
</feature>
<dbReference type="Pfam" id="PF07676">
    <property type="entry name" value="PD40"/>
    <property type="match status" value="1"/>
</dbReference>